<evidence type="ECO:0000313" key="2">
    <source>
        <dbReference type="EMBL" id="EDX03948.1"/>
    </source>
</evidence>
<dbReference type="InterPro" id="IPR013098">
    <property type="entry name" value="Ig_I-set"/>
</dbReference>
<dbReference type="STRING" id="7240.B4Q4M1"/>
<dbReference type="PhylomeDB" id="B4Q4M1"/>
<dbReference type="HOGENOM" id="CLU_1929790_0_0_1"/>
<evidence type="ECO:0000259" key="1">
    <source>
        <dbReference type="Pfam" id="PF07679"/>
    </source>
</evidence>
<dbReference type="InterPro" id="IPR013783">
    <property type="entry name" value="Ig-like_fold"/>
</dbReference>
<organism evidence="2 3">
    <name type="scientific">Drosophila simulans</name>
    <name type="common">Fruit fly</name>
    <dbReference type="NCBI Taxonomy" id="7240"/>
    <lineage>
        <taxon>Eukaryota</taxon>
        <taxon>Metazoa</taxon>
        <taxon>Ecdysozoa</taxon>
        <taxon>Arthropoda</taxon>
        <taxon>Hexapoda</taxon>
        <taxon>Insecta</taxon>
        <taxon>Pterygota</taxon>
        <taxon>Neoptera</taxon>
        <taxon>Endopterygota</taxon>
        <taxon>Diptera</taxon>
        <taxon>Brachycera</taxon>
        <taxon>Muscomorpha</taxon>
        <taxon>Ephydroidea</taxon>
        <taxon>Drosophilidae</taxon>
        <taxon>Drosophila</taxon>
        <taxon>Sophophora</taxon>
    </lineage>
</organism>
<dbReference type="AlphaFoldDB" id="B4Q4M1"/>
<keyword evidence="3" id="KW-1185">Reference proteome</keyword>
<dbReference type="InterPro" id="IPR036179">
    <property type="entry name" value="Ig-like_dom_sf"/>
</dbReference>
<dbReference type="Gene3D" id="2.60.40.10">
    <property type="entry name" value="Immunoglobulins"/>
    <property type="match status" value="1"/>
</dbReference>
<feature type="domain" description="Immunoglobulin I-set" evidence="1">
    <location>
        <begin position="40"/>
        <end position="74"/>
    </location>
</feature>
<dbReference type="Pfam" id="PF07679">
    <property type="entry name" value="I-set"/>
    <property type="match status" value="1"/>
</dbReference>
<dbReference type="Proteomes" id="UP000000304">
    <property type="component" value="Chromosome 2L"/>
</dbReference>
<reference evidence="2 3" key="1">
    <citation type="journal article" date="2007" name="Nature">
        <title>Evolution of genes and genomes on the Drosophila phylogeny.</title>
        <authorList>
            <consortium name="Drosophila 12 Genomes Consortium"/>
            <person name="Clark A.G."/>
            <person name="Eisen M.B."/>
            <person name="Smith D.R."/>
            <person name="Bergman C.M."/>
            <person name="Oliver B."/>
            <person name="Markow T.A."/>
            <person name="Kaufman T.C."/>
            <person name="Kellis M."/>
            <person name="Gelbart W."/>
            <person name="Iyer V.N."/>
            <person name="Pollard D.A."/>
            <person name="Sackton T.B."/>
            <person name="Larracuente A.M."/>
            <person name="Singh N.D."/>
            <person name="Abad J.P."/>
            <person name="Abt D.N."/>
            <person name="Adryan B."/>
            <person name="Aguade M."/>
            <person name="Akashi H."/>
            <person name="Anderson W.W."/>
            <person name="Aquadro C.F."/>
            <person name="Ardell D.H."/>
            <person name="Arguello R."/>
            <person name="Artieri C.G."/>
            <person name="Barbash D.A."/>
            <person name="Barker D."/>
            <person name="Barsanti P."/>
            <person name="Batterham P."/>
            <person name="Batzoglou S."/>
            <person name="Begun D."/>
            <person name="Bhutkar A."/>
            <person name="Blanco E."/>
            <person name="Bosak S.A."/>
            <person name="Bradley R.K."/>
            <person name="Brand A.D."/>
            <person name="Brent M.R."/>
            <person name="Brooks A.N."/>
            <person name="Brown R.H."/>
            <person name="Butlin R.K."/>
            <person name="Caggese C."/>
            <person name="Calvi B.R."/>
            <person name="Bernardo de Carvalho A."/>
            <person name="Caspi A."/>
            <person name="Castrezana S."/>
            <person name="Celniker S.E."/>
            <person name="Chang J.L."/>
            <person name="Chapple C."/>
            <person name="Chatterji S."/>
            <person name="Chinwalla A."/>
            <person name="Civetta A."/>
            <person name="Clifton S.W."/>
            <person name="Comeron J.M."/>
            <person name="Costello J.C."/>
            <person name="Coyne J.A."/>
            <person name="Daub J."/>
            <person name="David R.G."/>
            <person name="Delcher A.L."/>
            <person name="Delehaunty K."/>
            <person name="Do C.B."/>
            <person name="Ebling H."/>
            <person name="Edwards K."/>
            <person name="Eickbush T."/>
            <person name="Evans J.D."/>
            <person name="Filipski A."/>
            <person name="Findeiss S."/>
            <person name="Freyhult E."/>
            <person name="Fulton L."/>
            <person name="Fulton R."/>
            <person name="Garcia A.C."/>
            <person name="Gardiner A."/>
            <person name="Garfield D.A."/>
            <person name="Garvin B.E."/>
            <person name="Gibson G."/>
            <person name="Gilbert D."/>
            <person name="Gnerre S."/>
            <person name="Godfrey J."/>
            <person name="Good R."/>
            <person name="Gotea V."/>
            <person name="Gravely B."/>
            <person name="Greenberg A.J."/>
            <person name="Griffiths-Jones S."/>
            <person name="Gross S."/>
            <person name="Guigo R."/>
            <person name="Gustafson E.A."/>
            <person name="Haerty W."/>
            <person name="Hahn M.W."/>
            <person name="Halligan D.L."/>
            <person name="Halpern A.L."/>
            <person name="Halter G.M."/>
            <person name="Han M.V."/>
            <person name="Heger A."/>
            <person name="Hillier L."/>
            <person name="Hinrichs A.S."/>
            <person name="Holmes I."/>
            <person name="Hoskins R.A."/>
            <person name="Hubisz M.J."/>
            <person name="Hultmark D."/>
            <person name="Huntley M.A."/>
            <person name="Jaffe D.B."/>
            <person name="Jagadeeshan S."/>
            <person name="Jeck W.R."/>
            <person name="Johnson J."/>
            <person name="Jones C.D."/>
            <person name="Jordan W.C."/>
            <person name="Karpen G.H."/>
            <person name="Kataoka E."/>
            <person name="Keightley P.D."/>
            <person name="Kheradpour P."/>
            <person name="Kirkness E.F."/>
            <person name="Koerich L.B."/>
            <person name="Kristiansen K."/>
            <person name="Kudrna D."/>
            <person name="Kulathinal R.J."/>
            <person name="Kumar S."/>
            <person name="Kwok R."/>
            <person name="Lander E."/>
            <person name="Langley C.H."/>
            <person name="Lapoint R."/>
            <person name="Lazzaro B.P."/>
            <person name="Lee S.J."/>
            <person name="Levesque L."/>
            <person name="Li R."/>
            <person name="Lin C.F."/>
            <person name="Lin M.F."/>
            <person name="Lindblad-Toh K."/>
            <person name="Llopart A."/>
            <person name="Long M."/>
            <person name="Low L."/>
            <person name="Lozovsky E."/>
            <person name="Lu J."/>
            <person name="Luo M."/>
            <person name="Machado C.A."/>
            <person name="Makalowski W."/>
            <person name="Marzo M."/>
            <person name="Matsuda M."/>
            <person name="Matzkin L."/>
            <person name="McAllister B."/>
            <person name="McBride C.S."/>
            <person name="McKernan B."/>
            <person name="McKernan K."/>
            <person name="Mendez-Lago M."/>
            <person name="Minx P."/>
            <person name="Mollenhauer M.U."/>
            <person name="Montooth K."/>
            <person name="Mount S.M."/>
            <person name="Mu X."/>
            <person name="Myers E."/>
            <person name="Negre B."/>
            <person name="Newfeld S."/>
            <person name="Nielsen R."/>
            <person name="Noor M.A."/>
            <person name="O'Grady P."/>
            <person name="Pachter L."/>
            <person name="Papaceit M."/>
            <person name="Parisi M.J."/>
            <person name="Parisi M."/>
            <person name="Parts L."/>
            <person name="Pedersen J.S."/>
            <person name="Pesole G."/>
            <person name="Phillippy A.M."/>
            <person name="Ponting C.P."/>
            <person name="Pop M."/>
            <person name="Porcelli D."/>
            <person name="Powell J.R."/>
            <person name="Prohaska S."/>
            <person name="Pruitt K."/>
            <person name="Puig M."/>
            <person name="Quesneville H."/>
            <person name="Ram K.R."/>
            <person name="Rand D."/>
            <person name="Rasmussen M.D."/>
            <person name="Reed L.K."/>
            <person name="Reenan R."/>
            <person name="Reily A."/>
            <person name="Remington K.A."/>
            <person name="Rieger T.T."/>
            <person name="Ritchie M.G."/>
            <person name="Robin C."/>
            <person name="Rogers Y.H."/>
            <person name="Rohde C."/>
            <person name="Rozas J."/>
            <person name="Rubenfield M.J."/>
            <person name="Ruiz A."/>
            <person name="Russo S."/>
            <person name="Salzberg S.L."/>
            <person name="Sanchez-Gracia A."/>
            <person name="Saranga D.J."/>
            <person name="Sato H."/>
            <person name="Schaeffer S.W."/>
            <person name="Schatz M.C."/>
            <person name="Schlenke T."/>
            <person name="Schwartz R."/>
            <person name="Segarra C."/>
            <person name="Singh R.S."/>
            <person name="Sirot L."/>
            <person name="Sirota M."/>
            <person name="Sisneros N.B."/>
            <person name="Smith C.D."/>
            <person name="Smith T.F."/>
            <person name="Spieth J."/>
            <person name="Stage D.E."/>
            <person name="Stark A."/>
            <person name="Stephan W."/>
            <person name="Strausberg R.L."/>
            <person name="Strempel S."/>
            <person name="Sturgill D."/>
            <person name="Sutton G."/>
            <person name="Sutton G.G."/>
            <person name="Tao W."/>
            <person name="Teichmann S."/>
            <person name="Tobari Y.N."/>
            <person name="Tomimura Y."/>
            <person name="Tsolas J.M."/>
            <person name="Valente V.L."/>
            <person name="Venter E."/>
            <person name="Venter J.C."/>
            <person name="Vicario S."/>
            <person name="Vieira F.G."/>
            <person name="Vilella A.J."/>
            <person name="Villasante A."/>
            <person name="Walenz B."/>
            <person name="Wang J."/>
            <person name="Wasserman M."/>
            <person name="Watts T."/>
            <person name="Wilson D."/>
            <person name="Wilson R.K."/>
            <person name="Wing R.A."/>
            <person name="Wolfner M.F."/>
            <person name="Wong A."/>
            <person name="Wong G.K."/>
            <person name="Wu C.I."/>
            <person name="Wu G."/>
            <person name="Yamamoto D."/>
            <person name="Yang H.P."/>
            <person name="Yang S.P."/>
            <person name="Yorke J.A."/>
            <person name="Yoshida K."/>
            <person name="Zdobnov E."/>
            <person name="Zhang P."/>
            <person name="Zhang Y."/>
            <person name="Zimin A.V."/>
            <person name="Baldwin J."/>
            <person name="Abdouelleil A."/>
            <person name="Abdulkadir J."/>
            <person name="Abebe A."/>
            <person name="Abera B."/>
            <person name="Abreu J."/>
            <person name="Acer S.C."/>
            <person name="Aftuck L."/>
            <person name="Alexander A."/>
            <person name="An P."/>
            <person name="Anderson E."/>
            <person name="Anderson S."/>
            <person name="Arachi H."/>
            <person name="Azer M."/>
            <person name="Bachantsang P."/>
            <person name="Barry A."/>
            <person name="Bayul T."/>
            <person name="Berlin A."/>
            <person name="Bessette D."/>
            <person name="Bloom T."/>
            <person name="Blye J."/>
            <person name="Boguslavskiy L."/>
            <person name="Bonnet C."/>
            <person name="Boukhgalter B."/>
            <person name="Bourzgui I."/>
            <person name="Brown A."/>
            <person name="Cahill P."/>
            <person name="Channer S."/>
            <person name="Cheshatsang Y."/>
            <person name="Chuda L."/>
            <person name="Citroen M."/>
            <person name="Collymore A."/>
            <person name="Cooke P."/>
            <person name="Costello M."/>
            <person name="D'Aco K."/>
            <person name="Daza R."/>
            <person name="De Haan G."/>
            <person name="DeGray S."/>
            <person name="DeMaso C."/>
            <person name="Dhargay N."/>
            <person name="Dooley K."/>
            <person name="Dooley E."/>
            <person name="Doricent M."/>
            <person name="Dorje P."/>
            <person name="Dorjee K."/>
            <person name="Dupes A."/>
            <person name="Elong R."/>
            <person name="Falk J."/>
            <person name="Farina A."/>
            <person name="Faro S."/>
            <person name="Ferguson D."/>
            <person name="Fisher S."/>
            <person name="Foley C.D."/>
            <person name="Franke A."/>
            <person name="Friedrich D."/>
            <person name="Gadbois L."/>
            <person name="Gearin G."/>
            <person name="Gearin C.R."/>
            <person name="Giannoukos G."/>
            <person name="Goode T."/>
            <person name="Graham J."/>
            <person name="Grandbois E."/>
            <person name="Grewal S."/>
            <person name="Gyaltsen K."/>
            <person name="Hafez N."/>
            <person name="Hagos B."/>
            <person name="Hall J."/>
            <person name="Henson C."/>
            <person name="Hollinger A."/>
            <person name="Honan T."/>
            <person name="Huard M.D."/>
            <person name="Hughes L."/>
            <person name="Hurhula B."/>
            <person name="Husby M.E."/>
            <person name="Kamat A."/>
            <person name="Kanga B."/>
            <person name="Kashin S."/>
            <person name="Khazanovich D."/>
            <person name="Kisner P."/>
            <person name="Lance K."/>
            <person name="Lara M."/>
            <person name="Lee W."/>
            <person name="Lennon N."/>
            <person name="Letendre F."/>
            <person name="LeVine R."/>
            <person name="Lipovsky A."/>
            <person name="Liu X."/>
            <person name="Liu J."/>
            <person name="Liu S."/>
            <person name="Lokyitsang T."/>
            <person name="Lokyitsang Y."/>
            <person name="Lubonja R."/>
            <person name="Lui A."/>
            <person name="MacDonald P."/>
            <person name="Magnisalis V."/>
            <person name="Maru K."/>
            <person name="Matthews C."/>
            <person name="McCusker W."/>
            <person name="McDonough S."/>
            <person name="Mehta T."/>
            <person name="Meldrim J."/>
            <person name="Meneus L."/>
            <person name="Mihai O."/>
            <person name="Mihalev A."/>
            <person name="Mihova T."/>
            <person name="Mittelman R."/>
            <person name="Mlenga V."/>
            <person name="Montmayeur A."/>
            <person name="Mulrain L."/>
            <person name="Navidi A."/>
            <person name="Naylor J."/>
            <person name="Negash T."/>
            <person name="Nguyen T."/>
            <person name="Nguyen N."/>
            <person name="Nicol R."/>
            <person name="Norbu C."/>
            <person name="Norbu N."/>
            <person name="Novod N."/>
            <person name="O'Neill B."/>
            <person name="Osman S."/>
            <person name="Markiewicz E."/>
            <person name="Oyono O.L."/>
            <person name="Patti C."/>
            <person name="Phunkhang P."/>
            <person name="Pierre F."/>
            <person name="Priest M."/>
            <person name="Raghuraman S."/>
            <person name="Rege F."/>
            <person name="Reyes R."/>
            <person name="Rise C."/>
            <person name="Rogov P."/>
            <person name="Ross K."/>
            <person name="Ryan E."/>
            <person name="Settipalli S."/>
            <person name="Shea T."/>
            <person name="Sherpa N."/>
            <person name="Shi L."/>
            <person name="Shih D."/>
            <person name="Sparrow T."/>
            <person name="Spaulding J."/>
            <person name="Stalker J."/>
            <person name="Stange-Thomann N."/>
            <person name="Stavropoulos S."/>
            <person name="Stone C."/>
            <person name="Strader C."/>
            <person name="Tesfaye S."/>
            <person name="Thomson T."/>
            <person name="Thoulutsang Y."/>
            <person name="Thoulutsang D."/>
            <person name="Topham K."/>
            <person name="Topping I."/>
            <person name="Tsamla T."/>
            <person name="Vassiliev H."/>
            <person name="Vo A."/>
            <person name="Wangchuk T."/>
            <person name="Wangdi T."/>
            <person name="Weiand M."/>
            <person name="Wilkinson J."/>
            <person name="Wilson A."/>
            <person name="Yadav S."/>
            <person name="Young G."/>
            <person name="Yu Q."/>
            <person name="Zembek L."/>
            <person name="Zhong D."/>
            <person name="Zimmer A."/>
            <person name="Zwirko Z."/>
            <person name="Jaffe D.B."/>
            <person name="Alvarez P."/>
            <person name="Brockman W."/>
            <person name="Butler J."/>
            <person name="Chin C."/>
            <person name="Gnerre S."/>
            <person name="Grabherr M."/>
            <person name="Kleber M."/>
            <person name="Mauceli E."/>
            <person name="MacCallum I."/>
        </authorList>
    </citation>
    <scope>NUCLEOTIDE SEQUENCE [LARGE SCALE GENOMIC DNA]</scope>
    <source>
        <strain evidence="3">white501</strain>
    </source>
</reference>
<accession>B4Q4M1</accession>
<dbReference type="SMR" id="B4Q4M1"/>
<dbReference type="OrthoDB" id="10012075at2759"/>
<evidence type="ECO:0000313" key="3">
    <source>
        <dbReference type="Proteomes" id="UP000000304"/>
    </source>
</evidence>
<dbReference type="GO" id="GO:0050808">
    <property type="term" value="P:synapse organization"/>
    <property type="evidence" value="ECO:0007669"/>
    <property type="project" value="EnsemblMetazoa"/>
</dbReference>
<sequence length="131" mass="14738">MVFIRLKFDGLDPRYPTWWHILQSFKHSTETIPGHPSYKATMRLTITNVQSSDYGNYKCVAKNPRGDMDGNIKLYMGVVLPIKGNNGRIDNRRGSSDNENNEPVTILLSGQEAIQSPKCAVNQALEWAIVS</sequence>
<dbReference type="SUPFAM" id="SSF48726">
    <property type="entry name" value="Immunoglobulin"/>
    <property type="match status" value="1"/>
</dbReference>
<name>B4Q4M1_DROSI</name>
<dbReference type="EMBL" id="CM000361">
    <property type="protein sequence ID" value="EDX03948.1"/>
    <property type="molecule type" value="Genomic_DNA"/>
</dbReference>
<protein>
    <submittedName>
        <fullName evidence="2">GD22584</fullName>
    </submittedName>
</protein>
<proteinExistence type="predicted"/>
<dbReference type="CDD" id="cd00096">
    <property type="entry name" value="Ig"/>
    <property type="match status" value="1"/>
</dbReference>
<gene>
    <name evidence="2" type="primary">Dsim\GD22584</name>
    <name evidence="2" type="ORF">Dsim_GD22584</name>
</gene>